<evidence type="ECO:0000313" key="2">
    <source>
        <dbReference type="Proteomes" id="UP001229486"/>
    </source>
</evidence>
<comment type="caution">
    <text evidence="1">The sequence shown here is derived from an EMBL/GenBank/DDBJ whole genome shotgun (WGS) entry which is preliminary data.</text>
</comment>
<accession>A0AB73I8P4</accession>
<name>A0AB73I8P4_9BURK</name>
<gene>
    <name evidence="1" type="ORF">J2793_001674</name>
</gene>
<sequence>MSFGVLQVVDQELEFAARRDDALCVRIENIKELALGGHESTEHWDPENWSLNG</sequence>
<dbReference type="EMBL" id="JAURTK010000002">
    <property type="protein sequence ID" value="MDP9646241.1"/>
    <property type="molecule type" value="Genomic_DNA"/>
</dbReference>
<proteinExistence type="predicted"/>
<dbReference type="Proteomes" id="UP001229486">
    <property type="component" value="Unassembled WGS sequence"/>
</dbReference>
<evidence type="ECO:0000313" key="1">
    <source>
        <dbReference type="EMBL" id="MDP9646241.1"/>
    </source>
</evidence>
<protein>
    <submittedName>
        <fullName evidence="1">Uncharacterized protein</fullName>
    </submittedName>
</protein>
<dbReference type="AlphaFoldDB" id="A0AB73I8P4"/>
<organism evidence="1 2">
    <name type="scientific">Paraburkholderia caledonica</name>
    <dbReference type="NCBI Taxonomy" id="134536"/>
    <lineage>
        <taxon>Bacteria</taxon>
        <taxon>Pseudomonadati</taxon>
        <taxon>Pseudomonadota</taxon>
        <taxon>Betaproteobacteria</taxon>
        <taxon>Burkholderiales</taxon>
        <taxon>Burkholderiaceae</taxon>
        <taxon>Paraburkholderia</taxon>
    </lineage>
</organism>
<reference evidence="1" key="1">
    <citation type="submission" date="2023-07" db="EMBL/GenBank/DDBJ databases">
        <title>Sorghum-associated microbial communities from plants grown in Nebraska, USA.</title>
        <authorList>
            <person name="Schachtman D."/>
        </authorList>
    </citation>
    <scope>NUCLEOTIDE SEQUENCE</scope>
    <source>
        <strain evidence="1">DS1061</strain>
    </source>
</reference>